<comment type="caution">
    <text evidence="2">The sequence shown here is derived from an EMBL/GenBank/DDBJ whole genome shotgun (WGS) entry which is preliminary data.</text>
</comment>
<dbReference type="InterPro" id="IPR041588">
    <property type="entry name" value="Integrase_H2C2"/>
</dbReference>
<dbReference type="EMBL" id="SMMG02000001">
    <property type="protein sequence ID" value="KAA3488062.1"/>
    <property type="molecule type" value="Genomic_DNA"/>
</dbReference>
<sequence length="156" mass="18599">MKDYDLTIEYHYRKVNVLADALSKKAVAALAFFRANVYLVDDGSLLVQLIVQPTFFYQILEEHLKYVQCDVFKQYLVSGDGELWFMERMHVPTENGLRQELLREAHQGPFSLYLGSFKMYQDWRSLYWWPRMKKEIVEYVSTCLTCQQIKAKHQVR</sequence>
<organism evidence="2 3">
    <name type="scientific">Gossypium australe</name>
    <dbReference type="NCBI Taxonomy" id="47621"/>
    <lineage>
        <taxon>Eukaryota</taxon>
        <taxon>Viridiplantae</taxon>
        <taxon>Streptophyta</taxon>
        <taxon>Embryophyta</taxon>
        <taxon>Tracheophyta</taxon>
        <taxon>Spermatophyta</taxon>
        <taxon>Magnoliopsida</taxon>
        <taxon>eudicotyledons</taxon>
        <taxon>Gunneridae</taxon>
        <taxon>Pentapetalae</taxon>
        <taxon>rosids</taxon>
        <taxon>malvids</taxon>
        <taxon>Malvales</taxon>
        <taxon>Malvaceae</taxon>
        <taxon>Malvoideae</taxon>
        <taxon>Gossypium</taxon>
    </lineage>
</organism>
<dbReference type="Pfam" id="PF17921">
    <property type="entry name" value="Integrase_H2C2"/>
    <property type="match status" value="1"/>
</dbReference>
<evidence type="ECO:0000313" key="3">
    <source>
        <dbReference type="Proteomes" id="UP000325315"/>
    </source>
</evidence>
<proteinExistence type="predicted"/>
<gene>
    <name evidence="2" type="ORF">EPI10_031843</name>
</gene>
<evidence type="ECO:0000313" key="2">
    <source>
        <dbReference type="EMBL" id="KAA3488062.1"/>
    </source>
</evidence>
<dbReference type="Proteomes" id="UP000325315">
    <property type="component" value="Unassembled WGS sequence"/>
</dbReference>
<feature type="domain" description="Integrase zinc-binding" evidence="1">
    <location>
        <begin position="96"/>
        <end position="151"/>
    </location>
</feature>
<protein>
    <submittedName>
        <fullName evidence="2">Integrase</fullName>
    </submittedName>
</protein>
<accession>A0A5B6X4K3</accession>
<name>A0A5B6X4K3_9ROSI</name>
<dbReference type="PANTHER" id="PTHR37984">
    <property type="entry name" value="PROTEIN CBG26694"/>
    <property type="match status" value="1"/>
</dbReference>
<reference evidence="3" key="1">
    <citation type="journal article" date="2019" name="Plant Biotechnol. J.">
        <title>Genome sequencing of the Australian wild diploid species Gossypium australe highlights disease resistance and delayed gland morphogenesis.</title>
        <authorList>
            <person name="Cai Y."/>
            <person name="Cai X."/>
            <person name="Wang Q."/>
            <person name="Wang P."/>
            <person name="Zhang Y."/>
            <person name="Cai C."/>
            <person name="Xu Y."/>
            <person name="Wang K."/>
            <person name="Zhou Z."/>
            <person name="Wang C."/>
            <person name="Geng S."/>
            <person name="Li B."/>
            <person name="Dong Q."/>
            <person name="Hou Y."/>
            <person name="Wang H."/>
            <person name="Ai P."/>
            <person name="Liu Z."/>
            <person name="Yi F."/>
            <person name="Sun M."/>
            <person name="An G."/>
            <person name="Cheng J."/>
            <person name="Zhang Y."/>
            <person name="Shi Q."/>
            <person name="Xie Y."/>
            <person name="Shi X."/>
            <person name="Chang Y."/>
            <person name="Huang F."/>
            <person name="Chen Y."/>
            <person name="Hong S."/>
            <person name="Mi L."/>
            <person name="Sun Q."/>
            <person name="Zhang L."/>
            <person name="Zhou B."/>
            <person name="Peng R."/>
            <person name="Zhang X."/>
            <person name="Liu F."/>
        </authorList>
    </citation>
    <scope>NUCLEOTIDE SEQUENCE [LARGE SCALE GENOMIC DNA]</scope>
    <source>
        <strain evidence="3">cv. PA1801</strain>
    </source>
</reference>
<dbReference type="PANTHER" id="PTHR37984:SF5">
    <property type="entry name" value="PROTEIN NYNRIN-LIKE"/>
    <property type="match status" value="1"/>
</dbReference>
<keyword evidence="3" id="KW-1185">Reference proteome</keyword>
<evidence type="ECO:0000259" key="1">
    <source>
        <dbReference type="Pfam" id="PF17921"/>
    </source>
</evidence>
<dbReference type="Gene3D" id="1.10.340.70">
    <property type="match status" value="1"/>
</dbReference>
<dbReference type="OrthoDB" id="1738613at2759"/>
<dbReference type="InterPro" id="IPR050951">
    <property type="entry name" value="Retrovirus_Pol_polyprotein"/>
</dbReference>
<dbReference type="AlphaFoldDB" id="A0A5B6X4K3"/>